<reference evidence="1" key="2">
    <citation type="submission" date="2020-09" db="EMBL/GenBank/DDBJ databases">
        <authorList>
            <person name="Sun Q."/>
            <person name="Ohkuma M."/>
        </authorList>
    </citation>
    <scope>NUCLEOTIDE SEQUENCE</scope>
    <source>
        <strain evidence="1">JCM 3090</strain>
    </source>
</reference>
<name>A0A8J3BBR3_9ACTN</name>
<dbReference type="AlphaFoldDB" id="A0A8J3BBR3"/>
<accession>A0A8J3BBR3</accession>
<proteinExistence type="predicted"/>
<evidence type="ECO:0000313" key="1">
    <source>
        <dbReference type="EMBL" id="GGK10566.1"/>
    </source>
</evidence>
<dbReference type="SUPFAM" id="SSF46785">
    <property type="entry name" value="Winged helix' DNA-binding domain"/>
    <property type="match status" value="1"/>
</dbReference>
<dbReference type="EMBL" id="BMQB01000015">
    <property type="protein sequence ID" value="GGK10566.1"/>
    <property type="molecule type" value="Genomic_DNA"/>
</dbReference>
<evidence type="ECO:0000313" key="2">
    <source>
        <dbReference type="Proteomes" id="UP000649739"/>
    </source>
</evidence>
<dbReference type="Proteomes" id="UP000649739">
    <property type="component" value="Unassembled WGS sequence"/>
</dbReference>
<keyword evidence="2" id="KW-1185">Reference proteome</keyword>
<dbReference type="InterPro" id="IPR036390">
    <property type="entry name" value="WH_DNA-bd_sf"/>
</dbReference>
<dbReference type="RefSeq" id="WP_229784369.1">
    <property type="nucleotide sequence ID" value="NZ_BMQB01000015.1"/>
</dbReference>
<gene>
    <name evidence="1" type="ORF">GCM10010123_45690</name>
</gene>
<protein>
    <submittedName>
        <fullName evidence="1">Uncharacterized protein</fullName>
    </submittedName>
</protein>
<organism evidence="1 2">
    <name type="scientific">Pilimelia anulata</name>
    <dbReference type="NCBI Taxonomy" id="53371"/>
    <lineage>
        <taxon>Bacteria</taxon>
        <taxon>Bacillati</taxon>
        <taxon>Actinomycetota</taxon>
        <taxon>Actinomycetes</taxon>
        <taxon>Micromonosporales</taxon>
        <taxon>Micromonosporaceae</taxon>
        <taxon>Pilimelia</taxon>
    </lineage>
</organism>
<sequence length="110" mass="11648">MSEPDSAQLHAHAVELVATMRQERARRAAAGQDCAQVDRMLVELEAAAQQLHDVAVVAAIRGVVERHGGGPYPVEDLAAFTGLPDADVRRALGQLVDAGLAEPPEDSTSR</sequence>
<reference evidence="1" key="1">
    <citation type="journal article" date="2014" name="Int. J. Syst. Evol. Microbiol.">
        <title>Complete genome sequence of Corynebacterium casei LMG S-19264T (=DSM 44701T), isolated from a smear-ripened cheese.</title>
        <authorList>
            <consortium name="US DOE Joint Genome Institute (JGI-PGF)"/>
            <person name="Walter F."/>
            <person name="Albersmeier A."/>
            <person name="Kalinowski J."/>
            <person name="Ruckert C."/>
        </authorList>
    </citation>
    <scope>NUCLEOTIDE SEQUENCE</scope>
    <source>
        <strain evidence="1">JCM 3090</strain>
    </source>
</reference>
<comment type="caution">
    <text evidence="1">The sequence shown here is derived from an EMBL/GenBank/DDBJ whole genome shotgun (WGS) entry which is preliminary data.</text>
</comment>